<dbReference type="FunFam" id="1.25.40.10:FF:000098">
    <property type="entry name" value="Squamous cell carcinoma antigen recognized by T-cells 3"/>
    <property type="match status" value="1"/>
</dbReference>
<dbReference type="SUPFAM" id="SSF48452">
    <property type="entry name" value="TPR-like"/>
    <property type="match status" value="1"/>
</dbReference>
<reference evidence="11" key="1">
    <citation type="submission" date="2023-08" db="EMBL/GenBank/DDBJ databases">
        <authorList>
            <person name="Alioto T."/>
            <person name="Alioto T."/>
            <person name="Gomez Garrido J."/>
        </authorList>
    </citation>
    <scope>NUCLEOTIDE SEQUENCE</scope>
</reference>
<keyword evidence="6" id="KW-0539">Nucleus</keyword>
<dbReference type="InterPro" id="IPR000504">
    <property type="entry name" value="RRM_dom"/>
</dbReference>
<dbReference type="InterPro" id="IPR012677">
    <property type="entry name" value="Nucleotide-bd_a/b_plait_sf"/>
</dbReference>
<dbReference type="PANTHER" id="PTHR17204">
    <property type="entry name" value="PRE-MRNA PROCESSING PROTEIN PRP39-RELATED"/>
    <property type="match status" value="1"/>
</dbReference>
<feature type="domain" description="RRM" evidence="10">
    <location>
        <begin position="814"/>
        <end position="891"/>
    </location>
</feature>
<dbReference type="CDD" id="cd12392">
    <property type="entry name" value="RRM2_SART3"/>
    <property type="match status" value="1"/>
</dbReference>
<keyword evidence="2" id="KW-0507">mRNA processing</keyword>
<evidence type="ECO:0000313" key="12">
    <source>
        <dbReference type="Proteomes" id="UP001162480"/>
    </source>
</evidence>
<dbReference type="GO" id="GO:0006397">
    <property type="term" value="P:mRNA processing"/>
    <property type="evidence" value="ECO:0007669"/>
    <property type="project" value="UniProtKB-KW"/>
</dbReference>
<protein>
    <submittedName>
        <fullName evidence="11">Squamous cell carcinoma antigen recognized by T-cells 3-like isoform X1</fullName>
    </submittedName>
</protein>
<dbReference type="Pfam" id="PF25787">
    <property type="entry name" value="HTH_SB"/>
    <property type="match status" value="1"/>
</dbReference>
<evidence type="ECO:0000256" key="2">
    <source>
        <dbReference type="ARBA" id="ARBA00022664"/>
    </source>
</evidence>
<dbReference type="InterPro" id="IPR008847">
    <property type="entry name" value="Suf"/>
</dbReference>
<keyword evidence="4 7" id="KW-0694">RNA-binding</keyword>
<comment type="subcellular location">
    <subcellularLocation>
        <location evidence="1">Nucleus</location>
    </subcellularLocation>
</comment>
<dbReference type="Proteomes" id="UP001162480">
    <property type="component" value="Chromosome 1"/>
</dbReference>
<dbReference type="InterPro" id="IPR034218">
    <property type="entry name" value="SART3_RRM2"/>
</dbReference>
<keyword evidence="3" id="KW-0677">Repeat</keyword>
<feature type="region of interest" description="Disordered" evidence="9">
    <location>
        <begin position="86"/>
        <end position="112"/>
    </location>
</feature>
<dbReference type="AlphaFoldDB" id="A0AA36AJD3"/>
<evidence type="ECO:0000256" key="3">
    <source>
        <dbReference type="ARBA" id="ARBA00022737"/>
    </source>
</evidence>
<evidence type="ECO:0000256" key="5">
    <source>
        <dbReference type="ARBA" id="ARBA00023187"/>
    </source>
</evidence>
<dbReference type="Pfam" id="PF00076">
    <property type="entry name" value="RRM_1"/>
    <property type="match status" value="2"/>
</dbReference>
<dbReference type="Pfam" id="PF05391">
    <property type="entry name" value="Lsm_interact"/>
    <property type="match status" value="1"/>
</dbReference>
<sequence>MGKTEQTSQDLRVRIVDLHKSGNGSTEISVQLNVPLSSVGTIKRIWKSRNSIFLLVHSGRPRDVDEPAVSEMSPSEDDSLMLCQEDEEMEPEEGDDSSSELDSEDDDEAEKEKIRCLEEQILSYPYTYAPHLDLIRALRQAGELERLRAARQYMSEIFPLTEELWLEWLKDEVSLATEDDRERIEKLFDKAVSDYLAVDVWLEYVQYAIGGMGSPNGISHVRAIFDRAVTEVGLHVVKGANIWDAYREFENAILAGLEPEEADSGKPNPAYIEQKSRLVSLFKRQLTVPLLGIKDTYAELKEWFPELASDKTFQQIYQQTLSKLEKLKPFEKELAATDEYYAKMEAYYKYIEYELSLDDPARIQCIYERAITHGYLNAELWLQYTRYLDTKLPIKKVVLSAYERSVRNCPWKAELWGRYILAMERHKEPDVKITDLYEQAINSGFTEPTDFLHVYTVFCDYKRRRIDWTKEYKEELADFRATIQKAIHSLKTFFGDFRGDPSSLQQYWASIEVRHCKNIEKARELWNSIMTQGHGAESHMWMEYFQMEKAYGNAKNCRKVLQRALNSVTDWPQGIVDAYLQFEREEGTLEDYEISLNKCTAQLQRLQQRQALAKEKEQMMKEQKRLNDRNIKKVVRKPIGSHERPGDSSTTTKRKLHEQQQVNITDKDGFKIPVVPALVGEVSPRQHDPEGPTSAKKVKTVTDKPPPGFTPKFESSKQDRTVFVSNISYDLDEDNLEEIFSKCGEIVQIRLVQNYKGKSKGYAYVEFKSTNSLEKALKMDREMIEGRPIFVSKCEDRSVTKTHQFKFSTNLEKNKLFIKGLPFSCTKDDLEKIFKEHGTVKDVRLVTYRNGAPKGLAYVEYEDPSDATKAILKTDGLTIGEHTISVSISNPPSRKSPMNRRSSSSTSTFTPTLGGGKKESEVRGKARTMVSLVPRALQRTKATSSSSSNGNSSVNDQSSNNCSAKEATSSLSSSSSGMSNDDFRKMLLKR</sequence>
<evidence type="ECO:0000256" key="7">
    <source>
        <dbReference type="PROSITE-ProRule" id="PRU00176"/>
    </source>
</evidence>
<keyword evidence="8" id="KW-0175">Coiled coil</keyword>
<feature type="compositionally biased region" description="Basic and acidic residues" evidence="9">
    <location>
        <begin position="981"/>
        <end position="990"/>
    </location>
</feature>
<dbReference type="Pfam" id="PF16605">
    <property type="entry name" value="LSM_int_assoc"/>
    <property type="match status" value="1"/>
</dbReference>
<feature type="compositionally biased region" description="Acidic residues" evidence="9">
    <location>
        <begin position="86"/>
        <end position="109"/>
    </location>
</feature>
<evidence type="ECO:0000259" key="10">
    <source>
        <dbReference type="PROSITE" id="PS50102"/>
    </source>
</evidence>
<dbReference type="Gene3D" id="3.30.70.330">
    <property type="match status" value="2"/>
</dbReference>
<dbReference type="GO" id="GO:0005634">
    <property type="term" value="C:nucleus"/>
    <property type="evidence" value="ECO:0007669"/>
    <property type="project" value="UniProtKB-SubCell"/>
</dbReference>
<dbReference type="InterPro" id="IPR035979">
    <property type="entry name" value="RBD_domain_sf"/>
</dbReference>
<dbReference type="EMBL" id="OX597814">
    <property type="protein sequence ID" value="CAI9716578.1"/>
    <property type="molecule type" value="Genomic_DNA"/>
</dbReference>
<organism evidence="11 12">
    <name type="scientific">Octopus vulgaris</name>
    <name type="common">Common octopus</name>
    <dbReference type="NCBI Taxonomy" id="6645"/>
    <lineage>
        <taxon>Eukaryota</taxon>
        <taxon>Metazoa</taxon>
        <taxon>Spiralia</taxon>
        <taxon>Lophotrochozoa</taxon>
        <taxon>Mollusca</taxon>
        <taxon>Cephalopoda</taxon>
        <taxon>Coleoidea</taxon>
        <taxon>Octopodiformes</taxon>
        <taxon>Octopoda</taxon>
        <taxon>Incirrata</taxon>
        <taxon>Octopodidae</taxon>
        <taxon>Octopus</taxon>
    </lineage>
</organism>
<dbReference type="SUPFAM" id="SSF54928">
    <property type="entry name" value="RNA-binding domain, RBD"/>
    <property type="match status" value="2"/>
</dbReference>
<feature type="region of interest" description="Disordered" evidence="9">
    <location>
        <begin position="682"/>
        <end position="714"/>
    </location>
</feature>
<dbReference type="InterPro" id="IPR003107">
    <property type="entry name" value="HAT"/>
</dbReference>
<dbReference type="InterPro" id="IPR036388">
    <property type="entry name" value="WH-like_DNA-bd_sf"/>
</dbReference>
<evidence type="ECO:0000256" key="6">
    <source>
        <dbReference type="ARBA" id="ARBA00023242"/>
    </source>
</evidence>
<feature type="compositionally biased region" description="Low complexity" evidence="9">
    <location>
        <begin position="889"/>
        <end position="912"/>
    </location>
</feature>
<dbReference type="InterPro" id="IPR034217">
    <property type="entry name" value="SART3_RRM1"/>
</dbReference>
<dbReference type="PROSITE" id="PS50102">
    <property type="entry name" value="RRM"/>
    <property type="match status" value="2"/>
</dbReference>
<feature type="domain" description="RRM" evidence="10">
    <location>
        <begin position="720"/>
        <end position="796"/>
    </location>
</feature>
<dbReference type="SMART" id="SM00360">
    <property type="entry name" value="RRM"/>
    <property type="match status" value="2"/>
</dbReference>
<dbReference type="InterPro" id="IPR008669">
    <property type="entry name" value="LSM_interact"/>
</dbReference>
<accession>A0AA36AJD3</accession>
<dbReference type="Gene3D" id="1.10.10.10">
    <property type="entry name" value="Winged helix-like DNA-binding domain superfamily/Winged helix DNA-binding domain"/>
    <property type="match status" value="1"/>
</dbReference>
<dbReference type="InterPro" id="IPR057667">
    <property type="entry name" value="HTH_SB"/>
</dbReference>
<keyword evidence="12" id="KW-1185">Reference proteome</keyword>
<evidence type="ECO:0000256" key="4">
    <source>
        <dbReference type="ARBA" id="ARBA00022884"/>
    </source>
</evidence>
<evidence type="ECO:0000256" key="8">
    <source>
        <dbReference type="SAM" id="Coils"/>
    </source>
</evidence>
<evidence type="ECO:0000313" key="11">
    <source>
        <dbReference type="EMBL" id="CAI9716578.1"/>
    </source>
</evidence>
<feature type="compositionally biased region" description="Low complexity" evidence="9">
    <location>
        <begin position="944"/>
        <end position="979"/>
    </location>
</feature>
<dbReference type="Gene3D" id="1.25.40.10">
    <property type="entry name" value="Tetratricopeptide repeat domain"/>
    <property type="match status" value="2"/>
</dbReference>
<dbReference type="SMART" id="SM00386">
    <property type="entry name" value="HAT"/>
    <property type="match status" value="8"/>
</dbReference>
<name>A0AA36AJD3_OCTVU</name>
<dbReference type="GO" id="GO:0003723">
    <property type="term" value="F:RNA binding"/>
    <property type="evidence" value="ECO:0007669"/>
    <property type="project" value="UniProtKB-UniRule"/>
</dbReference>
<feature type="region of interest" description="Disordered" evidence="9">
    <location>
        <begin position="884"/>
        <end position="990"/>
    </location>
</feature>
<proteinExistence type="predicted"/>
<evidence type="ECO:0000256" key="1">
    <source>
        <dbReference type="ARBA" id="ARBA00004123"/>
    </source>
</evidence>
<evidence type="ECO:0000256" key="9">
    <source>
        <dbReference type="SAM" id="MobiDB-lite"/>
    </source>
</evidence>
<gene>
    <name evidence="11" type="ORF">OCTVUL_1B002862</name>
</gene>
<keyword evidence="5" id="KW-0508">mRNA splicing</keyword>
<dbReference type="GO" id="GO:0008380">
    <property type="term" value="P:RNA splicing"/>
    <property type="evidence" value="ECO:0007669"/>
    <property type="project" value="UniProtKB-KW"/>
</dbReference>
<dbReference type="CDD" id="cd12391">
    <property type="entry name" value="RRM1_SART3"/>
    <property type="match status" value="1"/>
</dbReference>
<dbReference type="Pfam" id="PF05843">
    <property type="entry name" value="Suf"/>
    <property type="match status" value="1"/>
</dbReference>
<feature type="region of interest" description="Disordered" evidence="9">
    <location>
        <begin position="637"/>
        <end position="663"/>
    </location>
</feature>
<feature type="coiled-coil region" evidence="8">
    <location>
        <begin position="589"/>
        <end position="629"/>
    </location>
</feature>
<dbReference type="PANTHER" id="PTHR17204:SF25">
    <property type="entry name" value="RRM DOMAIN-CONTAINING PROTEIN"/>
    <property type="match status" value="1"/>
</dbReference>
<dbReference type="InterPro" id="IPR011990">
    <property type="entry name" value="TPR-like_helical_dom_sf"/>
</dbReference>